<feature type="domain" description="Glycosyltransferase 2-like" evidence="8">
    <location>
        <begin position="106"/>
        <end position="211"/>
    </location>
</feature>
<gene>
    <name evidence="11" type="ORF">H9948_08365</name>
</gene>
<dbReference type="SUPFAM" id="SSF141371">
    <property type="entry name" value="PilZ domain-like"/>
    <property type="match status" value="1"/>
</dbReference>
<dbReference type="GO" id="GO:0016758">
    <property type="term" value="F:hexosyltransferase activity"/>
    <property type="evidence" value="ECO:0007669"/>
    <property type="project" value="TreeGrafter"/>
</dbReference>
<name>A0A9D2I312_9LACT</name>
<dbReference type="Gene3D" id="3.90.550.10">
    <property type="entry name" value="Spore Coat Polysaccharide Biosynthesis Protein SpsA, Chain A"/>
    <property type="match status" value="1"/>
</dbReference>
<dbReference type="AlphaFoldDB" id="A0A9D2I312"/>
<evidence type="ECO:0000259" key="10">
    <source>
        <dbReference type="Pfam" id="PF13632"/>
    </source>
</evidence>
<feature type="transmembrane region" description="Helical" evidence="7">
    <location>
        <begin position="501"/>
        <end position="525"/>
    </location>
</feature>
<dbReference type="PANTHER" id="PTHR43867">
    <property type="entry name" value="CELLULOSE SYNTHASE CATALYTIC SUBUNIT A [UDP-FORMING]"/>
    <property type="match status" value="1"/>
</dbReference>
<feature type="transmembrane region" description="Helical" evidence="7">
    <location>
        <begin position="471"/>
        <end position="489"/>
    </location>
</feature>
<dbReference type="GO" id="GO:0035438">
    <property type="term" value="F:cyclic-di-GMP binding"/>
    <property type="evidence" value="ECO:0007669"/>
    <property type="project" value="InterPro"/>
</dbReference>
<comment type="subcellular location">
    <subcellularLocation>
        <location evidence="1">Membrane</location>
        <topology evidence="1">Multi-pass membrane protein</topology>
    </subcellularLocation>
</comment>
<comment type="caution">
    <text evidence="11">The sequence shown here is derived from an EMBL/GenBank/DDBJ whole genome shotgun (WGS) entry which is preliminary data.</text>
</comment>
<evidence type="ECO:0000256" key="4">
    <source>
        <dbReference type="ARBA" id="ARBA00022692"/>
    </source>
</evidence>
<dbReference type="EC" id="2.4.-.-" evidence="11"/>
<keyword evidence="2 11" id="KW-0328">Glycosyltransferase</keyword>
<feature type="domain" description="Glycosyltransferase 2-like" evidence="10">
    <location>
        <begin position="223"/>
        <end position="405"/>
    </location>
</feature>
<dbReference type="Pfam" id="PF00535">
    <property type="entry name" value="Glycos_transf_2"/>
    <property type="match status" value="1"/>
</dbReference>
<sequence>MGVYSLPVIIFKRLLFLRGEYVPNSKTYKKFVYLLAFVLSVIYLVWRGMYTLPWSGSLFAICFGIALWVSEIVSNFTAVILIWSKNKVKSIEKPLVEDGDYPDIDVLIVTHNEDVPLLLKTVNAACHMKYPDHSKVHIYLSDDKNRPEVKALADKFHIGYIGLEGNKHAKSGNINNALAHTSSPLVATFDADMIPYSDFLLETVPYFIGNKKERETDEKVKPLGLVQTPQSFYNADLFQFNLFSEKTLTNEQDFFSREVNILNNAHDAAIYTGSNTVISRQAIEDVGGFPTDTITEDFQLGALINMKGYKNISTIEPMASGLTPTDVPSVLKQRIRWGRGVVQSIKNIHLLTNKNLTLQQKMVFLNGFLYWWSFIRRLLYIFAPILFTVFDIMVVDTNFWTLLIFWLPSYYFVYLSMQDMSTDIRTQRWGEVQETIFAPYLVLPVFFQTIGIKETKFKVTNKAATQTRKDLLYVIPHAIMLGLTIIGLVKFNYGKFGSEIFYGSVITFWLLTHFINLLFSVFFFLGRPLYRKTERFQASYDVKVSYNGADYDLKTINISESGLSFVSEYPIYFPADAILSFDVTKEKYHAHLEGKIMRVISERDQWVYGVALNEMSEKDYLQYLQIIYDGFNRSLPQVRDPWMTPFDHLIENIHRRYKQAGKHRDFVSKTPVLWTNHIISLDEFDVVLHRFNFETMTMSAMEDLSKRNNWTVTIDEIDFQLAYDYQNQSGEYVFKVTNLQKVMISPHFENLINKWMSERGESLYVANSFAS</sequence>
<dbReference type="EMBL" id="DWYW01000193">
    <property type="protein sequence ID" value="HJA90788.1"/>
    <property type="molecule type" value="Genomic_DNA"/>
</dbReference>
<reference evidence="11" key="1">
    <citation type="journal article" date="2021" name="PeerJ">
        <title>Extensive microbial diversity within the chicken gut microbiome revealed by metagenomics and culture.</title>
        <authorList>
            <person name="Gilroy R."/>
            <person name="Ravi A."/>
            <person name="Getino M."/>
            <person name="Pursley I."/>
            <person name="Horton D.L."/>
            <person name="Alikhan N.F."/>
            <person name="Baker D."/>
            <person name="Gharbi K."/>
            <person name="Hall N."/>
            <person name="Watson M."/>
            <person name="Adriaenssens E.M."/>
            <person name="Foster-Nyarko E."/>
            <person name="Jarju S."/>
            <person name="Secka A."/>
            <person name="Antonio M."/>
            <person name="Oren A."/>
            <person name="Chaudhuri R.R."/>
            <person name="La Ragione R."/>
            <person name="Hildebrand F."/>
            <person name="Pallen M.J."/>
        </authorList>
    </citation>
    <scope>NUCLEOTIDE SEQUENCE</scope>
    <source>
        <strain evidence="11">CHK171-505</strain>
    </source>
</reference>
<reference evidence="11" key="2">
    <citation type="submission" date="2021-04" db="EMBL/GenBank/DDBJ databases">
        <authorList>
            <person name="Gilroy R."/>
        </authorList>
    </citation>
    <scope>NUCLEOTIDE SEQUENCE</scope>
    <source>
        <strain evidence="11">CHK171-505</strain>
    </source>
</reference>
<feature type="transmembrane region" description="Helical" evidence="7">
    <location>
        <begin position="31"/>
        <end position="52"/>
    </location>
</feature>
<dbReference type="Proteomes" id="UP000886856">
    <property type="component" value="Unassembled WGS sequence"/>
</dbReference>
<dbReference type="InterPro" id="IPR050321">
    <property type="entry name" value="Glycosyltr_2/OpgH_subfam"/>
</dbReference>
<evidence type="ECO:0000313" key="12">
    <source>
        <dbReference type="Proteomes" id="UP000886856"/>
    </source>
</evidence>
<keyword evidence="4 7" id="KW-0812">Transmembrane</keyword>
<dbReference type="InterPro" id="IPR009875">
    <property type="entry name" value="PilZ_domain"/>
</dbReference>
<accession>A0A9D2I312</accession>
<evidence type="ECO:0000256" key="2">
    <source>
        <dbReference type="ARBA" id="ARBA00022676"/>
    </source>
</evidence>
<keyword evidence="6 7" id="KW-0472">Membrane</keyword>
<dbReference type="GO" id="GO:0005886">
    <property type="term" value="C:plasma membrane"/>
    <property type="evidence" value="ECO:0007669"/>
    <property type="project" value="TreeGrafter"/>
</dbReference>
<evidence type="ECO:0000256" key="1">
    <source>
        <dbReference type="ARBA" id="ARBA00004141"/>
    </source>
</evidence>
<evidence type="ECO:0000259" key="9">
    <source>
        <dbReference type="Pfam" id="PF07238"/>
    </source>
</evidence>
<feature type="domain" description="PilZ" evidence="9">
    <location>
        <begin position="531"/>
        <end position="625"/>
    </location>
</feature>
<evidence type="ECO:0000259" key="8">
    <source>
        <dbReference type="Pfam" id="PF00535"/>
    </source>
</evidence>
<organism evidence="11 12">
    <name type="scientific">Candidatus Jeotgalibaca merdavium</name>
    <dbReference type="NCBI Taxonomy" id="2838627"/>
    <lineage>
        <taxon>Bacteria</taxon>
        <taxon>Bacillati</taxon>
        <taxon>Bacillota</taxon>
        <taxon>Bacilli</taxon>
        <taxon>Lactobacillales</taxon>
        <taxon>Carnobacteriaceae</taxon>
        <taxon>Jeotgalibaca</taxon>
    </lineage>
</organism>
<keyword evidence="3 11" id="KW-0808">Transferase</keyword>
<dbReference type="InterPro" id="IPR029044">
    <property type="entry name" value="Nucleotide-diphossugar_trans"/>
</dbReference>
<dbReference type="PANTHER" id="PTHR43867:SF2">
    <property type="entry name" value="CELLULOSE SYNTHASE CATALYTIC SUBUNIT A [UDP-FORMING]"/>
    <property type="match status" value="1"/>
</dbReference>
<evidence type="ECO:0000256" key="7">
    <source>
        <dbReference type="SAM" id="Phobius"/>
    </source>
</evidence>
<protein>
    <submittedName>
        <fullName evidence="11">Glycosyltransferase</fullName>
        <ecNumber evidence="11">2.4.-.-</ecNumber>
    </submittedName>
</protein>
<evidence type="ECO:0000256" key="6">
    <source>
        <dbReference type="ARBA" id="ARBA00023136"/>
    </source>
</evidence>
<evidence type="ECO:0000256" key="3">
    <source>
        <dbReference type="ARBA" id="ARBA00022679"/>
    </source>
</evidence>
<dbReference type="Gene3D" id="2.40.10.220">
    <property type="entry name" value="predicted glycosyltransferase like domains"/>
    <property type="match status" value="1"/>
</dbReference>
<evidence type="ECO:0000313" key="11">
    <source>
        <dbReference type="EMBL" id="HJA90788.1"/>
    </source>
</evidence>
<dbReference type="Pfam" id="PF07238">
    <property type="entry name" value="PilZ"/>
    <property type="match status" value="1"/>
</dbReference>
<dbReference type="InterPro" id="IPR001173">
    <property type="entry name" value="Glyco_trans_2-like"/>
</dbReference>
<dbReference type="Pfam" id="PF13632">
    <property type="entry name" value="Glyco_trans_2_3"/>
    <property type="match status" value="1"/>
</dbReference>
<evidence type="ECO:0000256" key="5">
    <source>
        <dbReference type="ARBA" id="ARBA00022989"/>
    </source>
</evidence>
<dbReference type="SUPFAM" id="SSF53448">
    <property type="entry name" value="Nucleotide-diphospho-sugar transferases"/>
    <property type="match status" value="1"/>
</dbReference>
<feature type="transmembrane region" description="Helical" evidence="7">
    <location>
        <begin position="399"/>
        <end position="417"/>
    </location>
</feature>
<feature type="transmembrane region" description="Helical" evidence="7">
    <location>
        <begin position="58"/>
        <end position="83"/>
    </location>
</feature>
<keyword evidence="5 7" id="KW-1133">Transmembrane helix</keyword>
<dbReference type="CDD" id="cd06421">
    <property type="entry name" value="CESA_CelA_like"/>
    <property type="match status" value="1"/>
</dbReference>
<proteinExistence type="predicted"/>